<dbReference type="CDD" id="cd03219">
    <property type="entry name" value="ABC_Mj1267_LivG_branched"/>
    <property type="match status" value="1"/>
</dbReference>
<dbReference type="GO" id="GO:0005304">
    <property type="term" value="F:L-valine transmembrane transporter activity"/>
    <property type="evidence" value="ECO:0007669"/>
    <property type="project" value="TreeGrafter"/>
</dbReference>
<sequence length="260" mass="28817">MALFEIRELSKDFGGVRAVDGLDLDVEDGEILCVIGPNGAGKTTLFNLVTGMIQPDHGSIVFTGQNVVGLRPSQILELGVARTFQNVRLFPEMSVLENVMVARHCRTRSGMLKAVLRPPSFRREEAETRQRAEQALAFFGSRLVGWRFDTPARSLSYANRRRLEIARALASEPRLLLLDEPTAGMNPRETTELIGLIRRIRDELGITIALIEHDMRLVKGVSERVLVLDYGQLIAAGGYDEVASNDRVIEAYLGRKASAT</sequence>
<dbReference type="Proteomes" id="UP000295172">
    <property type="component" value="Unassembled WGS sequence"/>
</dbReference>
<dbReference type="AlphaFoldDB" id="A0A4V6PD93"/>
<organism evidence="5 6">
    <name type="scientific">Kribbella turkmenica</name>
    <dbReference type="NCBI Taxonomy" id="2530375"/>
    <lineage>
        <taxon>Bacteria</taxon>
        <taxon>Bacillati</taxon>
        <taxon>Actinomycetota</taxon>
        <taxon>Actinomycetes</taxon>
        <taxon>Propionibacteriales</taxon>
        <taxon>Kribbellaceae</taxon>
        <taxon>Kribbella</taxon>
    </lineage>
</organism>
<dbReference type="RefSeq" id="WP_132319913.1">
    <property type="nucleotide sequence ID" value="NZ_SMKR01000048.1"/>
</dbReference>
<evidence type="ECO:0000259" key="4">
    <source>
        <dbReference type="PROSITE" id="PS50893"/>
    </source>
</evidence>
<dbReference type="Gene3D" id="3.40.50.300">
    <property type="entry name" value="P-loop containing nucleotide triphosphate hydrolases"/>
    <property type="match status" value="1"/>
</dbReference>
<dbReference type="PANTHER" id="PTHR45772:SF7">
    <property type="entry name" value="AMINO ACID ABC TRANSPORTER ATP-BINDING PROTEIN"/>
    <property type="match status" value="1"/>
</dbReference>
<evidence type="ECO:0000256" key="2">
    <source>
        <dbReference type="ARBA" id="ARBA00022741"/>
    </source>
</evidence>
<gene>
    <name evidence="5" type="ORF">E1218_13570</name>
</gene>
<keyword evidence="2" id="KW-0547">Nucleotide-binding</keyword>
<keyword evidence="1" id="KW-0813">Transport</keyword>
<dbReference type="SMART" id="SM00382">
    <property type="entry name" value="AAA"/>
    <property type="match status" value="1"/>
</dbReference>
<dbReference type="OrthoDB" id="9805514at2"/>
<dbReference type="GO" id="GO:1903806">
    <property type="term" value="P:L-isoleucine import across plasma membrane"/>
    <property type="evidence" value="ECO:0007669"/>
    <property type="project" value="TreeGrafter"/>
</dbReference>
<proteinExistence type="predicted"/>
<dbReference type="InterPro" id="IPR051120">
    <property type="entry name" value="ABC_AA/LPS_Transport"/>
</dbReference>
<dbReference type="PROSITE" id="PS50893">
    <property type="entry name" value="ABC_TRANSPORTER_2"/>
    <property type="match status" value="1"/>
</dbReference>
<dbReference type="GO" id="GO:0042941">
    <property type="term" value="P:D-alanine transmembrane transport"/>
    <property type="evidence" value="ECO:0007669"/>
    <property type="project" value="TreeGrafter"/>
</dbReference>
<dbReference type="Pfam" id="PF12399">
    <property type="entry name" value="BCA_ABC_TP_C"/>
    <property type="match status" value="1"/>
</dbReference>
<dbReference type="GO" id="GO:0005886">
    <property type="term" value="C:plasma membrane"/>
    <property type="evidence" value="ECO:0007669"/>
    <property type="project" value="TreeGrafter"/>
</dbReference>
<evidence type="ECO:0000313" key="6">
    <source>
        <dbReference type="Proteomes" id="UP000295172"/>
    </source>
</evidence>
<dbReference type="InterPro" id="IPR003593">
    <property type="entry name" value="AAA+_ATPase"/>
</dbReference>
<dbReference type="SUPFAM" id="SSF52540">
    <property type="entry name" value="P-loop containing nucleoside triphosphate hydrolases"/>
    <property type="match status" value="1"/>
</dbReference>
<dbReference type="GO" id="GO:0015188">
    <property type="term" value="F:L-isoleucine transmembrane transporter activity"/>
    <property type="evidence" value="ECO:0007669"/>
    <property type="project" value="TreeGrafter"/>
</dbReference>
<accession>A0A4V6PD93</accession>
<comment type="caution">
    <text evidence="5">The sequence shown here is derived from an EMBL/GenBank/DDBJ whole genome shotgun (WGS) entry which is preliminary data.</text>
</comment>
<dbReference type="GO" id="GO:0005524">
    <property type="term" value="F:ATP binding"/>
    <property type="evidence" value="ECO:0007669"/>
    <property type="project" value="UniProtKB-KW"/>
</dbReference>
<evidence type="ECO:0000256" key="1">
    <source>
        <dbReference type="ARBA" id="ARBA00022448"/>
    </source>
</evidence>
<dbReference type="EMBL" id="SMKR01000048">
    <property type="protein sequence ID" value="TDD26307.1"/>
    <property type="molecule type" value="Genomic_DNA"/>
</dbReference>
<dbReference type="GO" id="GO:0016887">
    <property type="term" value="F:ATP hydrolysis activity"/>
    <property type="evidence" value="ECO:0007669"/>
    <property type="project" value="InterPro"/>
</dbReference>
<dbReference type="InterPro" id="IPR003439">
    <property type="entry name" value="ABC_transporter-like_ATP-bd"/>
</dbReference>
<dbReference type="GO" id="GO:0015192">
    <property type="term" value="F:L-phenylalanine transmembrane transporter activity"/>
    <property type="evidence" value="ECO:0007669"/>
    <property type="project" value="TreeGrafter"/>
</dbReference>
<name>A0A4V6PD93_9ACTN</name>
<dbReference type="FunFam" id="3.40.50.300:FF:000421">
    <property type="entry name" value="Branched-chain amino acid ABC transporter ATP-binding protein"/>
    <property type="match status" value="1"/>
</dbReference>
<evidence type="ECO:0000256" key="3">
    <source>
        <dbReference type="ARBA" id="ARBA00022840"/>
    </source>
</evidence>
<dbReference type="Pfam" id="PF00005">
    <property type="entry name" value="ABC_tran"/>
    <property type="match status" value="1"/>
</dbReference>
<feature type="domain" description="ABC transporter" evidence="4">
    <location>
        <begin position="4"/>
        <end position="255"/>
    </location>
</feature>
<dbReference type="GO" id="GO:1903805">
    <property type="term" value="P:L-valine import across plasma membrane"/>
    <property type="evidence" value="ECO:0007669"/>
    <property type="project" value="TreeGrafter"/>
</dbReference>
<dbReference type="GO" id="GO:0015808">
    <property type="term" value="P:L-alanine transport"/>
    <property type="evidence" value="ECO:0007669"/>
    <property type="project" value="TreeGrafter"/>
</dbReference>
<protein>
    <submittedName>
        <fullName evidence="5">ABC transporter ATP-binding protein</fullName>
    </submittedName>
</protein>
<dbReference type="InterPro" id="IPR032823">
    <property type="entry name" value="BCA_ABC_TP_C"/>
</dbReference>
<keyword evidence="6" id="KW-1185">Reference proteome</keyword>
<keyword evidence="3 5" id="KW-0067">ATP-binding</keyword>
<evidence type="ECO:0000313" key="5">
    <source>
        <dbReference type="EMBL" id="TDD26307.1"/>
    </source>
</evidence>
<dbReference type="InterPro" id="IPR027417">
    <property type="entry name" value="P-loop_NTPase"/>
</dbReference>
<reference evidence="5 6" key="1">
    <citation type="submission" date="2019-02" db="EMBL/GenBank/DDBJ databases">
        <title>Draft genome sequences of novel Actinobacteria.</title>
        <authorList>
            <person name="Sahin N."/>
            <person name="Ay H."/>
            <person name="Saygin H."/>
        </authorList>
    </citation>
    <scope>NUCLEOTIDE SEQUENCE [LARGE SCALE GENOMIC DNA]</scope>
    <source>
        <strain evidence="5 6">16K104</strain>
    </source>
</reference>
<dbReference type="PANTHER" id="PTHR45772">
    <property type="entry name" value="CONSERVED COMPONENT OF ABC TRANSPORTER FOR NATURAL AMINO ACIDS-RELATED"/>
    <property type="match status" value="1"/>
</dbReference>